<sequence>MTPSLPPATTSAAPPPPALPPSGRAVGTPAALGSGPGTGTGTAPMPAVRATGIRGLLEAATAAIRVAMSGTPGHLRTLGMVGVAATLLFGLAAGQSFRSADGALTRAAANSDQLVRIQAIQTNVVRADADATNAFLVGGLEPPAQRADYTTAITSASQLIAEAAQHQPVDGAALAALNQALITYTGQVEQARANNRQALPIGAQYLKNASADLRTTALPLLKNLSDANNARVAEEFDRADRAALWLVIAGLLTLAVLVLALVWLARRTRRYLNLPLVAAAVVVLVTLVAGTVGLLAVQTKVDATRNGVYAATLATAQARIAGFDAKSNESLTLIARGSGATFEKAWQASAATVTSQLTRLGQNPSSSGMAPLPWPDYASVHTKIRALDDSGDWEGAVALATGQGSGTGNATFTAFDTSSGKQLSALSDQTSQQLGATGDWLPFAAVLGLLAGAIAAACVWWGVSLRLEEYR</sequence>
<evidence type="ECO:0000313" key="3">
    <source>
        <dbReference type="EMBL" id="XBO44812.1"/>
    </source>
</evidence>
<evidence type="ECO:0008006" key="4">
    <source>
        <dbReference type="Google" id="ProtNLM"/>
    </source>
</evidence>
<dbReference type="RefSeq" id="WP_406832295.1">
    <property type="nucleotide sequence ID" value="NZ_CP157483.1"/>
</dbReference>
<dbReference type="AlphaFoldDB" id="A0AAU7JWK8"/>
<feature type="transmembrane region" description="Helical" evidence="2">
    <location>
        <begin position="242"/>
        <end position="264"/>
    </location>
</feature>
<feature type="region of interest" description="Disordered" evidence="1">
    <location>
        <begin position="1"/>
        <end position="46"/>
    </location>
</feature>
<keyword evidence="2" id="KW-0812">Transmembrane</keyword>
<keyword evidence="2" id="KW-0472">Membrane</keyword>
<reference evidence="3" key="1">
    <citation type="submission" date="2024-05" db="EMBL/GenBank/DDBJ databases">
        <authorList>
            <person name="Kim S."/>
            <person name="Heo J."/>
            <person name="Choi H."/>
            <person name="Choi Y."/>
            <person name="Kwon S.-W."/>
            <person name="Kim Y."/>
        </authorList>
    </citation>
    <scope>NUCLEOTIDE SEQUENCE</scope>
    <source>
        <strain evidence="3">KACC 23699</strain>
    </source>
</reference>
<feature type="transmembrane region" description="Helical" evidence="2">
    <location>
        <begin position="440"/>
        <end position="463"/>
    </location>
</feature>
<keyword evidence="2" id="KW-1133">Transmembrane helix</keyword>
<feature type="transmembrane region" description="Helical" evidence="2">
    <location>
        <begin position="276"/>
        <end position="297"/>
    </location>
</feature>
<gene>
    <name evidence="3" type="ORF">ABEG17_05575</name>
</gene>
<organism evidence="3">
    <name type="scientific">Pedococcus sp. KACC 23699</name>
    <dbReference type="NCBI Taxonomy" id="3149228"/>
    <lineage>
        <taxon>Bacteria</taxon>
        <taxon>Bacillati</taxon>
        <taxon>Actinomycetota</taxon>
        <taxon>Actinomycetes</taxon>
        <taxon>Micrococcales</taxon>
        <taxon>Intrasporangiaceae</taxon>
        <taxon>Pedococcus</taxon>
    </lineage>
</organism>
<evidence type="ECO:0000256" key="1">
    <source>
        <dbReference type="SAM" id="MobiDB-lite"/>
    </source>
</evidence>
<protein>
    <recommendedName>
        <fullName evidence="4">Secreted protein</fullName>
    </recommendedName>
</protein>
<accession>A0AAU7JWK8</accession>
<proteinExistence type="predicted"/>
<evidence type="ECO:0000256" key="2">
    <source>
        <dbReference type="SAM" id="Phobius"/>
    </source>
</evidence>
<dbReference type="EMBL" id="CP157483">
    <property type="protein sequence ID" value="XBO44812.1"/>
    <property type="molecule type" value="Genomic_DNA"/>
</dbReference>
<name>A0AAU7JWK8_9MICO</name>